<feature type="domain" description="Endonuclease GajA/Old nuclease/RecF-like AAA" evidence="1">
    <location>
        <begin position="1"/>
        <end position="48"/>
    </location>
</feature>
<evidence type="ECO:0000313" key="4">
    <source>
        <dbReference type="Proteomes" id="UP000481037"/>
    </source>
</evidence>
<proteinExistence type="predicted"/>
<gene>
    <name evidence="3" type="ORF">GJ697_03865</name>
</gene>
<dbReference type="InterPro" id="IPR014555">
    <property type="entry name" value="RecF-like"/>
</dbReference>
<dbReference type="Pfam" id="PF13175">
    <property type="entry name" value="AAA_15"/>
    <property type="match status" value="1"/>
</dbReference>
<dbReference type="EMBL" id="WKJM01000002">
    <property type="protein sequence ID" value="MRX06967.1"/>
    <property type="molecule type" value="Genomic_DNA"/>
</dbReference>
<dbReference type="InterPro" id="IPR041685">
    <property type="entry name" value="AAA_GajA/Old/RecF-like"/>
</dbReference>
<reference evidence="3 4" key="1">
    <citation type="submission" date="2019-11" db="EMBL/GenBank/DDBJ databases">
        <title>Novel species isolated from a subtropical stream in China.</title>
        <authorList>
            <person name="Lu H."/>
        </authorList>
    </citation>
    <scope>NUCLEOTIDE SEQUENCE [LARGE SCALE GENOMIC DNA]</scope>
    <source>
        <strain evidence="3 4">FT25W</strain>
    </source>
</reference>
<comment type="caution">
    <text evidence="3">The sequence shown here is derived from an EMBL/GenBank/DDBJ whole genome shotgun (WGS) entry which is preliminary data.</text>
</comment>
<keyword evidence="4" id="KW-1185">Reference proteome</keyword>
<protein>
    <submittedName>
        <fullName evidence="3">AAA family ATPase</fullName>
    </submittedName>
</protein>
<organism evidence="3 4">
    <name type="scientific">Duganella alba</name>
    <dbReference type="NCBI Taxonomy" id="2666081"/>
    <lineage>
        <taxon>Bacteria</taxon>
        <taxon>Pseudomonadati</taxon>
        <taxon>Pseudomonadota</taxon>
        <taxon>Betaproteobacteria</taxon>
        <taxon>Burkholderiales</taxon>
        <taxon>Oxalobacteraceae</taxon>
        <taxon>Telluria group</taxon>
        <taxon>Duganella</taxon>
    </lineage>
</organism>
<evidence type="ECO:0000313" key="3">
    <source>
        <dbReference type="EMBL" id="MRX06967.1"/>
    </source>
</evidence>
<dbReference type="InterPro" id="IPR003959">
    <property type="entry name" value="ATPase_AAA_core"/>
</dbReference>
<dbReference type="GO" id="GO:0016887">
    <property type="term" value="F:ATP hydrolysis activity"/>
    <property type="evidence" value="ECO:0007669"/>
    <property type="project" value="InterPro"/>
</dbReference>
<dbReference type="PANTHER" id="PTHR43581">
    <property type="entry name" value="ATP/GTP PHOSPHATASE"/>
    <property type="match status" value="1"/>
</dbReference>
<dbReference type="Gene3D" id="3.40.50.300">
    <property type="entry name" value="P-loop containing nucleotide triphosphate hydrolases"/>
    <property type="match status" value="2"/>
</dbReference>
<dbReference type="InterPro" id="IPR051396">
    <property type="entry name" value="Bact_Antivir_Def_Nuclease"/>
</dbReference>
<dbReference type="GO" id="GO:0005524">
    <property type="term" value="F:ATP binding"/>
    <property type="evidence" value="ECO:0007669"/>
    <property type="project" value="InterPro"/>
</dbReference>
<dbReference type="SUPFAM" id="SSF52540">
    <property type="entry name" value="P-loop containing nucleoside triphosphate hydrolases"/>
    <property type="match status" value="1"/>
</dbReference>
<accession>A0A6L5QB77</accession>
<dbReference type="PANTHER" id="PTHR43581:SF4">
    <property type="entry name" value="ATP_GTP PHOSPHATASE"/>
    <property type="match status" value="1"/>
</dbReference>
<dbReference type="Pfam" id="PF13304">
    <property type="entry name" value="AAA_21"/>
    <property type="match status" value="1"/>
</dbReference>
<dbReference type="AlphaFoldDB" id="A0A6L5QB77"/>
<evidence type="ECO:0000259" key="1">
    <source>
        <dbReference type="Pfam" id="PF13175"/>
    </source>
</evidence>
<dbReference type="PIRSF" id="PIRSF029347">
    <property type="entry name" value="RecF"/>
    <property type="match status" value="1"/>
</dbReference>
<dbReference type="Proteomes" id="UP000481037">
    <property type="component" value="Unassembled WGS sequence"/>
</dbReference>
<dbReference type="RefSeq" id="WP_154363541.1">
    <property type="nucleotide sequence ID" value="NZ_WKJM01000002.1"/>
</dbReference>
<feature type="domain" description="ATPase AAA-type core" evidence="2">
    <location>
        <begin position="166"/>
        <end position="324"/>
    </location>
</feature>
<evidence type="ECO:0000259" key="2">
    <source>
        <dbReference type="Pfam" id="PF13304"/>
    </source>
</evidence>
<sequence>MIEQITVKNFKSLADVTIDFGKFNCFVGLNGAGKTTILQALDFIAQQMRGNVSDWLDERGWSGEDLLFHGGVNPGLNSGTVEVRFRLQSGDLLSWTASFSSTRLQLMDEVAVLMSAPSEQLLSTSAEHFTLDGVMLDIAFNYEGSMLSQFRDKLLPEPLLELKTALINMRSLYLLAPHLLRRNSRLTDHSGLSAGGDGLPAFLDKIQGSSKERLEKMLRVFYPNITGFTVVTMPMGSRRLMISEQLTQQGVDGKQTLIMHASHVNDGLLRVLAILAQLEYDSTNILVLDEIENGINPEITEKLVDLLVQCPAQIIVTTHSPMILNYMADDIAKTAVKFVFKDTSGRTDVQPFFSLPATAEKLAYMGPGEAFVDTNLNRLTETFLQAKKASMPVQP</sequence>
<dbReference type="InterPro" id="IPR027417">
    <property type="entry name" value="P-loop_NTPase"/>
</dbReference>
<name>A0A6L5QB77_9BURK</name>
<dbReference type="CDD" id="cd00267">
    <property type="entry name" value="ABC_ATPase"/>
    <property type="match status" value="1"/>
</dbReference>